<feature type="active site" description="Proton donor" evidence="8">
    <location>
        <position position="287"/>
    </location>
</feature>
<sequence>MTHTNAYMRLEHYTGEFMHDGYRTWYRVTPGAQGLSDGKAPLILLHGGPGAGHDYLLPYAGLADSGRTIIHYDQVGCARSSHFPRRGAEFFTVDLFVDQLHALIEHLGLTEYHVLGHSWGGMLAVEHALQDGIGHGLRSLIIASAPASIPLWMHTARKLWGLQSPEQQEALHKADQTGDFTSPEFIAAKDEYYRLHLGDFSPKPECLAVSDAESENDGHTYDIMWGPYEFMATGSLHDWDRSSDAAGITVPTLILAGEHDQVDAETVKPFTDGIPDVEQCWIPNASHVPHLENPEPTLRAVSQFLSRND</sequence>
<evidence type="ECO:0000256" key="1">
    <source>
        <dbReference type="ARBA" id="ARBA00001585"/>
    </source>
</evidence>
<dbReference type="PIRSF" id="PIRSF005539">
    <property type="entry name" value="Pept_S33_TRI_F1"/>
    <property type="match status" value="1"/>
</dbReference>
<evidence type="ECO:0000256" key="3">
    <source>
        <dbReference type="ARBA" id="ARBA00012568"/>
    </source>
</evidence>
<feature type="domain" description="AB hydrolase-1" evidence="9">
    <location>
        <begin position="41"/>
        <end position="294"/>
    </location>
</feature>
<accession>A0A2M9HB96</accession>
<dbReference type="GO" id="GO:0006508">
    <property type="term" value="P:proteolysis"/>
    <property type="evidence" value="ECO:0007669"/>
    <property type="project" value="InterPro"/>
</dbReference>
<dbReference type="PANTHER" id="PTHR43194:SF2">
    <property type="entry name" value="PEROXISOMAL MEMBRANE PROTEIN LPX1"/>
    <property type="match status" value="1"/>
</dbReference>
<evidence type="ECO:0000256" key="6">
    <source>
        <dbReference type="ARBA" id="ARBA00029605"/>
    </source>
</evidence>
<dbReference type="InterPro" id="IPR050228">
    <property type="entry name" value="Carboxylesterase_BioH"/>
</dbReference>
<dbReference type="RefSeq" id="WP_100510222.1">
    <property type="nucleotide sequence ID" value="NZ_PEBI01000001.1"/>
</dbReference>
<dbReference type="InterPro" id="IPR029058">
    <property type="entry name" value="AB_hydrolase_fold"/>
</dbReference>
<dbReference type="InterPro" id="IPR000073">
    <property type="entry name" value="AB_hydrolase_1"/>
</dbReference>
<dbReference type="SUPFAM" id="SSF53474">
    <property type="entry name" value="alpha/beta-Hydrolases"/>
    <property type="match status" value="1"/>
</dbReference>
<feature type="active site" evidence="8">
    <location>
        <position position="260"/>
    </location>
</feature>
<dbReference type="EC" id="3.4.11.5" evidence="3"/>
<protein>
    <recommendedName>
        <fullName evidence="4">Proline iminopeptidase</fullName>
        <ecNumber evidence="3">3.4.11.5</ecNumber>
    </recommendedName>
    <alternativeName>
        <fullName evidence="6">Prolyl aminopeptidase</fullName>
    </alternativeName>
</protein>
<comment type="caution">
    <text evidence="10">The sequence shown here is derived from an EMBL/GenBank/DDBJ whole genome shotgun (WGS) entry which is preliminary data.</text>
</comment>
<dbReference type="InterPro" id="IPR002410">
    <property type="entry name" value="Peptidase_S33"/>
</dbReference>
<dbReference type="InterPro" id="IPR005945">
    <property type="entry name" value="Pro_imino_pep"/>
</dbReference>
<keyword evidence="11" id="KW-1185">Reference proteome</keyword>
<dbReference type="EMBL" id="PEBI01000001">
    <property type="protein sequence ID" value="PJM74080.1"/>
    <property type="molecule type" value="Genomic_DNA"/>
</dbReference>
<dbReference type="AlphaFoldDB" id="A0A2M9HB96"/>
<organism evidence="10 11">
    <name type="scientific">Bifidobacterium primatium</name>
    <dbReference type="NCBI Taxonomy" id="2045438"/>
    <lineage>
        <taxon>Bacteria</taxon>
        <taxon>Bacillati</taxon>
        <taxon>Actinomycetota</taxon>
        <taxon>Actinomycetes</taxon>
        <taxon>Bifidobacteriales</taxon>
        <taxon>Bifidobacteriaceae</taxon>
        <taxon>Bifidobacterium</taxon>
    </lineage>
</organism>
<proteinExistence type="inferred from homology"/>
<dbReference type="PANTHER" id="PTHR43194">
    <property type="entry name" value="HYDROLASE ALPHA/BETA FOLD FAMILY"/>
    <property type="match status" value="1"/>
</dbReference>
<name>A0A2M9HB96_9BIFI</name>
<reference evidence="10 11" key="1">
    <citation type="submission" date="2017-10" db="EMBL/GenBank/DDBJ databases">
        <title>Draft genome sequences of strains TRE 1, TRE 9, TRE H and TRI 7, isolated from tamarins, belonging to four potential novel Bifidobacterium species.</title>
        <authorList>
            <person name="Mattarelli P."/>
            <person name="Modesto M."/>
            <person name="Puglisi E."/>
            <person name="Morelli L."/>
            <person name="Spezio C."/>
            <person name="Bonetti A."/>
            <person name="Sandri C."/>
        </authorList>
    </citation>
    <scope>NUCLEOTIDE SEQUENCE [LARGE SCALE GENOMIC DNA]</scope>
    <source>
        <strain evidence="11">TRE1</strain>
    </source>
</reference>
<feature type="active site" description="Nucleophile" evidence="8">
    <location>
        <position position="118"/>
    </location>
</feature>
<evidence type="ECO:0000313" key="10">
    <source>
        <dbReference type="EMBL" id="PJM74080.1"/>
    </source>
</evidence>
<evidence type="ECO:0000259" key="9">
    <source>
        <dbReference type="Pfam" id="PF00561"/>
    </source>
</evidence>
<evidence type="ECO:0000256" key="4">
    <source>
        <dbReference type="ARBA" id="ARBA00021843"/>
    </source>
</evidence>
<evidence type="ECO:0000256" key="2">
    <source>
        <dbReference type="ARBA" id="ARBA00010088"/>
    </source>
</evidence>
<dbReference type="Pfam" id="PF00561">
    <property type="entry name" value="Abhydrolase_1"/>
    <property type="match status" value="1"/>
</dbReference>
<gene>
    <name evidence="10" type="ORF">CS006_02755</name>
</gene>
<dbReference type="PRINTS" id="PR00793">
    <property type="entry name" value="PROAMNOPTASE"/>
</dbReference>
<dbReference type="Proteomes" id="UP000229095">
    <property type="component" value="Unassembled WGS sequence"/>
</dbReference>
<evidence type="ECO:0000313" key="11">
    <source>
        <dbReference type="Proteomes" id="UP000229095"/>
    </source>
</evidence>
<evidence type="ECO:0000256" key="7">
    <source>
        <dbReference type="PIRNR" id="PIRNR005539"/>
    </source>
</evidence>
<evidence type="ECO:0000256" key="5">
    <source>
        <dbReference type="ARBA" id="ARBA00022801"/>
    </source>
</evidence>
<keyword evidence="5 7" id="KW-0378">Hydrolase</keyword>
<comment type="catalytic activity">
    <reaction evidence="1">
        <text>Release of N-terminal proline from a peptide.</text>
        <dbReference type="EC" id="3.4.11.5"/>
    </reaction>
</comment>
<evidence type="ECO:0000256" key="8">
    <source>
        <dbReference type="PIRSR" id="PIRSR005539-1"/>
    </source>
</evidence>
<dbReference type="GO" id="GO:0004177">
    <property type="term" value="F:aminopeptidase activity"/>
    <property type="evidence" value="ECO:0007669"/>
    <property type="project" value="UniProtKB-EC"/>
</dbReference>
<dbReference type="Gene3D" id="3.40.50.1820">
    <property type="entry name" value="alpha/beta hydrolase"/>
    <property type="match status" value="1"/>
</dbReference>
<comment type="similarity">
    <text evidence="2 7">Belongs to the peptidase S33 family.</text>
</comment>
<dbReference type="NCBIfam" id="TIGR01250">
    <property type="entry name" value="pro_imino_pep_2"/>
    <property type="match status" value="1"/>
</dbReference>
<dbReference type="OrthoDB" id="3211023at2"/>